<comment type="caution">
    <text evidence="2">The sequence shown here is derived from an EMBL/GenBank/DDBJ whole genome shotgun (WGS) entry which is preliminary data.</text>
</comment>
<gene>
    <name evidence="2" type="ORF">MEUPH1_LOCUS12068</name>
</gene>
<name>A0AAV0WJR3_9HEMI</name>
<protein>
    <recommendedName>
        <fullName evidence="1">Integrase catalytic domain-containing protein</fullName>
    </recommendedName>
</protein>
<sequence>MPTNPDPNELRKWKRKIDTLCAIMEDHFAFASQYTSESNNISQVKVRLEEINEFSEKFEEYQAELEMLEDKKDAEWINVRRSFRSRLCDVKAALLKIIDDHVIHPDNVSSPSMSSARSQQHLNTFNSMRYPPCALPTFSGDWQQWSSFIDTFNSMFHNEHSNLPLVQRFHYLRSCLAGQASDVIKSIPTTAEHFQYAYDLLVNRYENKSAIIQSHIRSLLETPKVVSPSCGELQKLHHHVTSNINALKSLQQPVEQWDAWLVTLLCSKMDSATVGEWYLQYKSKDLPSYVAVEQFLANRITAYEAGDMNRLSSEPRKMSTKSSNNKTYEKKALFVKSKEKGFGKCPLCTEHHKLYACSKFNNMSTNDRRNFVMKSRLCFNCLNFGHQVSSCYFPPCPRCGEKHNSKLHEEQANTSNQDASIANDVDRPEPHATAMYTEISAQEAENLNVILATAIVNVCDTFGRMHSCRAVLDSGSQLNFITNSCAKRLNLSTASHTLNIVGVSAMASTAKQLQDTIMTSRFGDFKTTIKFYSLQTIVSALPSQVLIRDNLKMPHNIHNQLADPNFHSPGPIDVLLGADIFFDVLYGEKFPLSNLACLHRTKLGWIVTGKISTLSTPHTLPNLMIQNQSALSFFTSKTNQRILEEFKAEEHFQSTFRRHCSGRFIVKLPMAQDPKVLGDSLDMAQKRFLNLERRLQKDKVLTEQYDKFIAEYIAMGHMELASPAIHKPTYYLPHHPVFKTDSTTTKMRVVFDGSAASKSGLSLNDIMLRGPKMQPDIFNILLRFRLHRIALTADVEKMYRQVLVSDEDCDLQRIVYRSQPEEPLRHYKLKTVTYGTKSASFLATRCLHELGALIENTPIGRIICQDFYVDDLISGGDTDEECFDIHKQVHSILGTAGFPLRKWCSSSSTLLNSLPHNQKDPNFMINLTETEVLSALGLLWQPSIDSFRFAMKNWNAPQHISKRTLLSDINSVYDPLGLLSSVLIKGKIFIQQVWSLKVGWDDILSEEIRSKWLKFYSSLVALNGLIIPRLALLPESDSYELHGFCDASQHAYGACIYIRSSKQDGDAEVKLFTARSRVAPIKTTTIPRLELCGALLLSELVNEIKDEFSNINIKLSTENIHLWTDSTIVLAWLNSLKPLQVYVANRVAQINELSCEIQWHHTPTADNPADLISRGVDVGTMVSSELWWQGPKWLKKERSCWPDTPILPSEIPEIRKVKLILATTNKEPFWLLKKCSTWSKLLRTTALVQRFVSNCKAKQLNHERCNGLISVDEMNKARNFWLMQAQSESMSNEIADLRSGKMVHRGSCLKALNPFIDDQGLVRVGGRLAYASGQYNTKHPIVLPSKSLITKLIFNYEHIRLMHAGPQALLAHVTLNYWPIRGRQIAAQIVRKCVTCFRASPQFTPPLMAPLPSVRVTIARPFANSGVDLCGPIFVRSGLRKVSPTKSYICVFICMVTRAIHLELVSSLSTEDFLATLSRFMSRRGQCMDLHSDNGTNFVGADRTLKTYFKATVNSNKVHDFLTMREIKWHFIPPASPHFGGLWESAVKSAKKHLLRVSKGVLLTFDETRTLLCQIEAALNSRPLSPLSLDPNDFNALTPGHFLIGGPLMLPPEPDVSSIPQNRLKRYSLMRQQMQLFWKRWSQEYLPQLHRRGKWTKPNRNFCVGDLAVLRDDNMPPLKWPLVRVAAVHPGADGVVRAVTVRNSTGSEFRRPAIKLSLLPTEKDHDDED</sequence>
<accession>A0AAV0WJR3</accession>
<dbReference type="GO" id="GO:0042575">
    <property type="term" value="C:DNA polymerase complex"/>
    <property type="evidence" value="ECO:0007669"/>
    <property type="project" value="UniProtKB-ARBA"/>
</dbReference>
<dbReference type="PANTHER" id="PTHR47331">
    <property type="entry name" value="PHD-TYPE DOMAIN-CONTAINING PROTEIN"/>
    <property type="match status" value="1"/>
</dbReference>
<dbReference type="Pfam" id="PF05380">
    <property type="entry name" value="Peptidase_A17"/>
    <property type="match status" value="1"/>
</dbReference>
<dbReference type="CDD" id="cd01644">
    <property type="entry name" value="RT_pepA17"/>
    <property type="match status" value="1"/>
</dbReference>
<organism evidence="2 3">
    <name type="scientific">Macrosiphum euphorbiae</name>
    <name type="common">potato aphid</name>
    <dbReference type="NCBI Taxonomy" id="13131"/>
    <lineage>
        <taxon>Eukaryota</taxon>
        <taxon>Metazoa</taxon>
        <taxon>Ecdysozoa</taxon>
        <taxon>Arthropoda</taxon>
        <taxon>Hexapoda</taxon>
        <taxon>Insecta</taxon>
        <taxon>Pterygota</taxon>
        <taxon>Neoptera</taxon>
        <taxon>Paraneoptera</taxon>
        <taxon>Hemiptera</taxon>
        <taxon>Sternorrhyncha</taxon>
        <taxon>Aphidomorpha</taxon>
        <taxon>Aphidoidea</taxon>
        <taxon>Aphididae</taxon>
        <taxon>Macrosiphini</taxon>
        <taxon>Macrosiphum</taxon>
    </lineage>
</organism>
<proteinExistence type="predicted"/>
<keyword evidence="3" id="KW-1185">Reference proteome</keyword>
<dbReference type="InterPro" id="IPR012337">
    <property type="entry name" value="RNaseH-like_sf"/>
</dbReference>
<reference evidence="2 3" key="1">
    <citation type="submission" date="2023-01" db="EMBL/GenBank/DDBJ databases">
        <authorList>
            <person name="Whitehead M."/>
        </authorList>
    </citation>
    <scope>NUCLEOTIDE SEQUENCE [LARGE SCALE GENOMIC DNA]</scope>
</reference>
<dbReference type="Pfam" id="PF18701">
    <property type="entry name" value="DUF5641"/>
    <property type="match status" value="1"/>
</dbReference>
<dbReference type="SUPFAM" id="SSF53098">
    <property type="entry name" value="Ribonuclease H-like"/>
    <property type="match status" value="1"/>
</dbReference>
<dbReference type="InterPro" id="IPR008042">
    <property type="entry name" value="Retrotrans_Pao"/>
</dbReference>
<dbReference type="Gene3D" id="2.40.70.10">
    <property type="entry name" value="Acid Proteases"/>
    <property type="match status" value="1"/>
</dbReference>
<dbReference type="Pfam" id="PF00665">
    <property type="entry name" value="rve"/>
    <property type="match status" value="1"/>
</dbReference>
<dbReference type="InterPro" id="IPR043502">
    <property type="entry name" value="DNA/RNA_pol_sf"/>
</dbReference>
<dbReference type="GO" id="GO:0003676">
    <property type="term" value="F:nucleic acid binding"/>
    <property type="evidence" value="ECO:0007669"/>
    <property type="project" value="InterPro"/>
</dbReference>
<dbReference type="Gene3D" id="3.30.70.270">
    <property type="match status" value="1"/>
</dbReference>
<dbReference type="SUPFAM" id="SSF56672">
    <property type="entry name" value="DNA/RNA polymerases"/>
    <property type="match status" value="1"/>
</dbReference>
<dbReference type="PANTHER" id="PTHR47331:SF4">
    <property type="entry name" value="PEPTIDASE S1 DOMAIN-CONTAINING PROTEIN"/>
    <property type="match status" value="1"/>
</dbReference>
<dbReference type="EMBL" id="CARXXK010000002">
    <property type="protein sequence ID" value="CAI6356325.1"/>
    <property type="molecule type" value="Genomic_DNA"/>
</dbReference>
<evidence type="ECO:0000259" key="1">
    <source>
        <dbReference type="PROSITE" id="PS50994"/>
    </source>
</evidence>
<dbReference type="Gene3D" id="3.10.10.10">
    <property type="entry name" value="HIV Type 1 Reverse Transcriptase, subunit A, domain 1"/>
    <property type="match status" value="1"/>
</dbReference>
<dbReference type="PROSITE" id="PS50994">
    <property type="entry name" value="INTEGRASE"/>
    <property type="match status" value="1"/>
</dbReference>
<dbReference type="InterPro" id="IPR001584">
    <property type="entry name" value="Integrase_cat-core"/>
</dbReference>
<evidence type="ECO:0000313" key="2">
    <source>
        <dbReference type="EMBL" id="CAI6356325.1"/>
    </source>
</evidence>
<dbReference type="GO" id="GO:0015074">
    <property type="term" value="P:DNA integration"/>
    <property type="evidence" value="ECO:0007669"/>
    <property type="project" value="InterPro"/>
</dbReference>
<dbReference type="InterPro" id="IPR005312">
    <property type="entry name" value="DUF1759"/>
</dbReference>
<feature type="domain" description="Integrase catalytic" evidence="1">
    <location>
        <begin position="1417"/>
        <end position="1607"/>
    </location>
</feature>
<dbReference type="Proteomes" id="UP001160148">
    <property type="component" value="Unassembled WGS sequence"/>
</dbReference>
<dbReference type="InterPro" id="IPR043128">
    <property type="entry name" value="Rev_trsase/Diguanyl_cyclase"/>
</dbReference>
<dbReference type="InterPro" id="IPR040676">
    <property type="entry name" value="DUF5641"/>
</dbReference>
<dbReference type="InterPro" id="IPR021109">
    <property type="entry name" value="Peptidase_aspartic_dom_sf"/>
</dbReference>
<dbReference type="InterPro" id="IPR036397">
    <property type="entry name" value="RNaseH_sf"/>
</dbReference>
<evidence type="ECO:0000313" key="3">
    <source>
        <dbReference type="Proteomes" id="UP001160148"/>
    </source>
</evidence>
<dbReference type="Pfam" id="PF03564">
    <property type="entry name" value="DUF1759"/>
    <property type="match status" value="1"/>
</dbReference>
<dbReference type="Gene3D" id="3.30.420.10">
    <property type="entry name" value="Ribonuclease H-like superfamily/Ribonuclease H"/>
    <property type="match status" value="1"/>
</dbReference>
<dbReference type="GO" id="GO:0071897">
    <property type="term" value="P:DNA biosynthetic process"/>
    <property type="evidence" value="ECO:0007669"/>
    <property type="project" value="UniProtKB-ARBA"/>
</dbReference>